<proteinExistence type="predicted"/>
<sequence>MRNYIIRILGRTLGHCLALAALVLTALPTRGQDYYATLRNELAAKGLPAGELVFGTNETEVLGKFVLGGGGKLAGDQMQTVNVTGQPFTKALQVTISTAKTNPWELNVKALTDRTIGQGDVLLGVAYFRAVESANESGQGTADFLVKDALNASTSWNQTESAMIAGAGWQKYYFSLQARITTTAGQAWAEFFVGHQRQKLEIGGVALINYRQSVSLSQLPKTELNLNYAGREAGAA</sequence>
<name>A0A6J4ICZ9_9SPHI</name>
<dbReference type="EMBL" id="CADCTQ010000162">
    <property type="protein sequence ID" value="CAA9246997.1"/>
    <property type="molecule type" value="Genomic_DNA"/>
</dbReference>
<accession>A0A6J4ICZ9</accession>
<dbReference type="AlphaFoldDB" id="A0A6J4ICZ9"/>
<organism evidence="1">
    <name type="scientific">uncultured Cytophagales bacterium</name>
    <dbReference type="NCBI Taxonomy" id="158755"/>
    <lineage>
        <taxon>Bacteria</taxon>
        <taxon>Pseudomonadati</taxon>
        <taxon>Bacteroidota</taxon>
        <taxon>Sphingobacteriia</taxon>
        <taxon>Sphingobacteriales</taxon>
        <taxon>environmental samples</taxon>
    </lineage>
</organism>
<gene>
    <name evidence="1" type="ORF">AVDCRST_MAG56-1765</name>
</gene>
<reference evidence="1" key="1">
    <citation type="submission" date="2020-02" db="EMBL/GenBank/DDBJ databases">
        <authorList>
            <person name="Meier V. D."/>
        </authorList>
    </citation>
    <scope>NUCLEOTIDE SEQUENCE</scope>
    <source>
        <strain evidence="1">AVDCRST_MAG56</strain>
    </source>
</reference>
<protein>
    <submittedName>
        <fullName evidence="1">Uncharacterized protein</fullName>
    </submittedName>
</protein>
<evidence type="ECO:0000313" key="1">
    <source>
        <dbReference type="EMBL" id="CAA9246997.1"/>
    </source>
</evidence>